<gene>
    <name evidence="1" type="ORF">OIU77_005432</name>
</gene>
<protein>
    <submittedName>
        <fullName evidence="1">Uncharacterized protein</fullName>
    </submittedName>
</protein>
<dbReference type="InterPro" id="IPR010683">
    <property type="entry name" value="DUF1262"/>
</dbReference>
<accession>A0ABQ9APD1</accession>
<dbReference type="EMBL" id="JAPFFI010000017">
    <property type="protein sequence ID" value="KAJ6354832.1"/>
    <property type="molecule type" value="Genomic_DNA"/>
</dbReference>
<dbReference type="Proteomes" id="UP001141253">
    <property type="component" value="Chromosome 18"/>
</dbReference>
<evidence type="ECO:0000313" key="2">
    <source>
        <dbReference type="Proteomes" id="UP001141253"/>
    </source>
</evidence>
<keyword evidence="2" id="KW-1185">Reference proteome</keyword>
<evidence type="ECO:0000313" key="1">
    <source>
        <dbReference type="EMBL" id="KAJ6354832.1"/>
    </source>
</evidence>
<name>A0ABQ9APD1_9ROSI</name>
<reference evidence="1" key="1">
    <citation type="submission" date="2022-10" db="EMBL/GenBank/DDBJ databases">
        <authorList>
            <person name="Hyden B.L."/>
            <person name="Feng K."/>
            <person name="Yates T."/>
            <person name="Jawdy S."/>
            <person name="Smart L.B."/>
            <person name="Muchero W."/>
        </authorList>
    </citation>
    <scope>NUCLEOTIDE SEQUENCE</scope>
    <source>
        <tissue evidence="1">Shoot tip</tissue>
    </source>
</reference>
<proteinExistence type="predicted"/>
<dbReference type="PANTHER" id="PTHR31050">
    <property type="entry name" value="OS08G0413200 PROTEIN"/>
    <property type="match status" value="1"/>
</dbReference>
<comment type="caution">
    <text evidence="1">The sequence shown here is derived from an EMBL/GenBank/DDBJ whole genome shotgun (WGS) entry which is preliminary data.</text>
</comment>
<sequence length="317" mass="35742">MRPGLFLCTKETLHLFHHLLLKAKILNKSLTVTTRRTGNGKNLDDKVIFIPVLNQPLSSNRYYLIECQGKHKGEAHTNSKKEDVKTCCFGFCIPDPGKEPEPFNPKNVYQQFEIRKGDRRDSYAARSVAPEGTPPSFLRREGWEVSASTTADFELKEAAGLDRNLRARLPDFNLPLSQRSSAPVAVGSWCCPFMFIKEGKLKDQMSVSRREAAPDSRNTADGVMWFRSSGDVGGGTSVGLSLEIVEGMKWERERGGWLGGDETEVTVERVEEFGGIGGWKKFGCYVLVERFVLTRMDGSLVLTYDFKHTHQIRSKWE</sequence>
<dbReference type="Pfam" id="PF06880">
    <property type="entry name" value="DUF1262"/>
    <property type="match status" value="1"/>
</dbReference>
<dbReference type="PANTHER" id="PTHR31050:SF3">
    <property type="entry name" value="OS08G0412800 PROTEIN"/>
    <property type="match status" value="1"/>
</dbReference>
<organism evidence="1 2">
    <name type="scientific">Salix suchowensis</name>
    <dbReference type="NCBI Taxonomy" id="1278906"/>
    <lineage>
        <taxon>Eukaryota</taxon>
        <taxon>Viridiplantae</taxon>
        <taxon>Streptophyta</taxon>
        <taxon>Embryophyta</taxon>
        <taxon>Tracheophyta</taxon>
        <taxon>Spermatophyta</taxon>
        <taxon>Magnoliopsida</taxon>
        <taxon>eudicotyledons</taxon>
        <taxon>Gunneridae</taxon>
        <taxon>Pentapetalae</taxon>
        <taxon>rosids</taxon>
        <taxon>fabids</taxon>
        <taxon>Malpighiales</taxon>
        <taxon>Salicaceae</taxon>
        <taxon>Saliceae</taxon>
        <taxon>Salix</taxon>
    </lineage>
</organism>
<reference evidence="1" key="2">
    <citation type="journal article" date="2023" name="Int. J. Mol. Sci.">
        <title>De Novo Assembly and Annotation of 11 Diverse Shrub Willow (Salix) Genomes Reveals Novel Gene Organization in Sex-Linked Regions.</title>
        <authorList>
            <person name="Hyden B."/>
            <person name="Feng K."/>
            <person name="Yates T.B."/>
            <person name="Jawdy S."/>
            <person name="Cereghino C."/>
            <person name="Smart L.B."/>
            <person name="Muchero W."/>
        </authorList>
    </citation>
    <scope>NUCLEOTIDE SEQUENCE</scope>
    <source>
        <tissue evidence="1">Shoot tip</tissue>
    </source>
</reference>